<sequence>MKDAIIFLHGIVGNQSVFAKEMDVLKKNYYCTSYDFYPLKNINLDDSFSLQAFVDQLYMHYIQMNIKKAHLCALSFGCLIALSFVQKYPHMVASLTFIGGYCCNVPSVYHTNLLQLMNRRRQLSYNEWLKECVRALNPNRKEILEDSEAIFLESARLLQPSLFERIVRLNLEVNSEFVLREVNVPILWIMGEYDELYKGTLGNLKRYVPHVQYREIKRAGHVAHIHQHLQFMLIFKRFLRQQSLGKRGLNPSF</sequence>
<reference evidence="2 3" key="2">
    <citation type="submission" date="2024-05" db="EMBL/GenBank/DDBJ databases">
        <authorList>
            <person name="Zheng X."/>
        </authorList>
    </citation>
    <scope>NUCLEOTIDE SEQUENCE [LARGE SCALE GENOMIC DNA]</scope>
    <source>
        <strain evidence="2 3">C4-10</strain>
    </source>
</reference>
<dbReference type="AlphaFoldDB" id="A0ABD5KM76"/>
<protein>
    <submittedName>
        <fullName evidence="2">Alpha/beta hydrolase</fullName>
    </submittedName>
</protein>
<dbReference type="Pfam" id="PF00561">
    <property type="entry name" value="Abhydrolase_1"/>
    <property type="match status" value="1"/>
</dbReference>
<reference evidence="2 3" key="1">
    <citation type="submission" date="2024-05" db="EMBL/GenBank/DDBJ databases">
        <title>The mechanism of isolation and screening of efficient mineral weathering bacteria priestia aryabhattai c4-10 with weathered biotite.</title>
        <authorList>
            <person name="Yang S."/>
        </authorList>
    </citation>
    <scope>NUCLEOTIDE SEQUENCE [LARGE SCALE GENOMIC DNA]</scope>
    <source>
        <strain evidence="2 3">C4-10</strain>
    </source>
</reference>
<dbReference type="RefSeq" id="WP_345933958.1">
    <property type="nucleotide sequence ID" value="NZ_JBDIVD010000001.1"/>
</dbReference>
<dbReference type="Proteomes" id="UP001418804">
    <property type="component" value="Unassembled WGS sequence"/>
</dbReference>
<dbReference type="PANTHER" id="PTHR43798:SF28">
    <property type="entry name" value="AB HYDROLASE-1 DOMAIN-CONTAINING PROTEIN"/>
    <property type="match status" value="1"/>
</dbReference>
<gene>
    <name evidence="2" type="ORF">ABDD91_05500</name>
</gene>
<proteinExistence type="predicted"/>
<keyword evidence="2" id="KW-0378">Hydrolase</keyword>
<dbReference type="SUPFAM" id="SSF53474">
    <property type="entry name" value="alpha/beta-Hydrolases"/>
    <property type="match status" value="1"/>
</dbReference>
<dbReference type="EMBL" id="JBDIVD010000001">
    <property type="protein sequence ID" value="MEN3152276.1"/>
    <property type="molecule type" value="Genomic_DNA"/>
</dbReference>
<dbReference type="InterPro" id="IPR050266">
    <property type="entry name" value="AB_hydrolase_sf"/>
</dbReference>
<evidence type="ECO:0000313" key="3">
    <source>
        <dbReference type="Proteomes" id="UP001418804"/>
    </source>
</evidence>
<dbReference type="Gene3D" id="3.40.50.1820">
    <property type="entry name" value="alpha/beta hydrolase"/>
    <property type="match status" value="1"/>
</dbReference>
<dbReference type="PANTHER" id="PTHR43798">
    <property type="entry name" value="MONOACYLGLYCEROL LIPASE"/>
    <property type="match status" value="1"/>
</dbReference>
<evidence type="ECO:0000259" key="1">
    <source>
        <dbReference type="Pfam" id="PF00561"/>
    </source>
</evidence>
<accession>A0ABD5KM76</accession>
<dbReference type="InterPro" id="IPR000073">
    <property type="entry name" value="AB_hydrolase_1"/>
</dbReference>
<name>A0ABD5KM76_PRIAR</name>
<evidence type="ECO:0000313" key="2">
    <source>
        <dbReference type="EMBL" id="MEN3152276.1"/>
    </source>
</evidence>
<comment type="caution">
    <text evidence="2">The sequence shown here is derived from an EMBL/GenBank/DDBJ whole genome shotgun (WGS) entry which is preliminary data.</text>
</comment>
<dbReference type="InterPro" id="IPR029058">
    <property type="entry name" value="AB_hydrolase_fold"/>
</dbReference>
<feature type="domain" description="AB hydrolase-1" evidence="1">
    <location>
        <begin position="4"/>
        <end position="168"/>
    </location>
</feature>
<dbReference type="GO" id="GO:0016787">
    <property type="term" value="F:hydrolase activity"/>
    <property type="evidence" value="ECO:0007669"/>
    <property type="project" value="UniProtKB-KW"/>
</dbReference>
<organism evidence="2 3">
    <name type="scientific">Priestia aryabhattai</name>
    <name type="common">Bacillus aryabhattai</name>
    <dbReference type="NCBI Taxonomy" id="412384"/>
    <lineage>
        <taxon>Bacteria</taxon>
        <taxon>Bacillati</taxon>
        <taxon>Bacillota</taxon>
        <taxon>Bacilli</taxon>
        <taxon>Bacillales</taxon>
        <taxon>Bacillaceae</taxon>
        <taxon>Priestia</taxon>
    </lineage>
</organism>